<evidence type="ECO:0000313" key="3">
    <source>
        <dbReference type="EMBL" id="CAE8649144.1"/>
    </source>
</evidence>
<evidence type="ECO:0000256" key="1">
    <source>
        <dbReference type="ARBA" id="ARBA00022441"/>
    </source>
</evidence>
<accession>A0A813IGC0</accession>
<gene>
    <name evidence="3" type="ORF">PGLA2088_LOCUS7164</name>
</gene>
<dbReference type="InterPro" id="IPR006652">
    <property type="entry name" value="Kelch_1"/>
</dbReference>
<dbReference type="Proteomes" id="UP000626109">
    <property type="component" value="Unassembled WGS sequence"/>
</dbReference>
<protein>
    <submittedName>
        <fullName evidence="3">Uncharacterized protein</fullName>
    </submittedName>
</protein>
<dbReference type="PANTHER" id="PTHR46344">
    <property type="entry name" value="OS02G0202900 PROTEIN"/>
    <property type="match status" value="1"/>
</dbReference>
<name>A0A813IGC0_POLGL</name>
<comment type="caution">
    <text evidence="3">The sequence shown here is derived from an EMBL/GenBank/DDBJ whole genome shotgun (WGS) entry which is preliminary data.</text>
</comment>
<dbReference type="Pfam" id="PF01344">
    <property type="entry name" value="Kelch_1"/>
    <property type="match status" value="4"/>
</dbReference>
<evidence type="ECO:0000313" key="4">
    <source>
        <dbReference type="Proteomes" id="UP000626109"/>
    </source>
</evidence>
<dbReference type="SMART" id="SM00612">
    <property type="entry name" value="Kelch"/>
    <property type="match status" value="5"/>
</dbReference>
<dbReference type="InterPro" id="IPR015915">
    <property type="entry name" value="Kelch-typ_b-propeller"/>
</dbReference>
<keyword evidence="2" id="KW-0677">Repeat</keyword>
<evidence type="ECO:0000256" key="2">
    <source>
        <dbReference type="ARBA" id="ARBA00022737"/>
    </source>
</evidence>
<dbReference type="AlphaFoldDB" id="A0A813IGC0"/>
<sequence length="377" mass="39498">MVAAGLPNEVLSIPDLAALLVACAGIQDARQLASCSRRLEPPLLAAGRRAIREQLGSSVFCILGGVGPPALASVEVLFRDAGSWETLQPLPNSRHGYAAVVLEAQLYILGGMGGWPIMRHAARLDLASHVWEDLPDMAEPRTSFAAAALLGCIYISGGDGGKSGSGQCKASPTAARFRPNEASVAMVATAGDCAPPARQVGAWEVLPAMSLGRTSVSAATLRGSLYVCGGLGKGGLELRCGERFDPAKNRWIALPNMSAGRACHAVVATRGRIFACGGRTHGRATSILESLAPGAPRWETLPPMRTRRCRPAAAVLAGEIWICGGDDGSRSVGSAERFDPSTKRWEPLPHLLVARSRAAAVALPEVVVRKLRAKVPL</sequence>
<dbReference type="EMBL" id="CAJNNW010007289">
    <property type="protein sequence ID" value="CAE8649144.1"/>
    <property type="molecule type" value="Genomic_DNA"/>
</dbReference>
<keyword evidence="1" id="KW-0880">Kelch repeat</keyword>
<proteinExistence type="predicted"/>
<reference evidence="3" key="1">
    <citation type="submission" date="2021-02" db="EMBL/GenBank/DDBJ databases">
        <authorList>
            <person name="Dougan E. K."/>
            <person name="Rhodes N."/>
            <person name="Thang M."/>
            <person name="Chan C."/>
        </authorList>
    </citation>
    <scope>NUCLEOTIDE SEQUENCE</scope>
</reference>
<dbReference type="Gene3D" id="2.120.10.80">
    <property type="entry name" value="Kelch-type beta propeller"/>
    <property type="match status" value="2"/>
</dbReference>
<dbReference type="PANTHER" id="PTHR46344:SF27">
    <property type="entry name" value="KELCH REPEAT SUPERFAMILY PROTEIN"/>
    <property type="match status" value="1"/>
</dbReference>
<organism evidence="3 4">
    <name type="scientific">Polarella glacialis</name>
    <name type="common">Dinoflagellate</name>
    <dbReference type="NCBI Taxonomy" id="89957"/>
    <lineage>
        <taxon>Eukaryota</taxon>
        <taxon>Sar</taxon>
        <taxon>Alveolata</taxon>
        <taxon>Dinophyceae</taxon>
        <taxon>Suessiales</taxon>
        <taxon>Suessiaceae</taxon>
        <taxon>Polarella</taxon>
    </lineage>
</organism>
<dbReference type="SUPFAM" id="SSF117281">
    <property type="entry name" value="Kelch motif"/>
    <property type="match status" value="2"/>
</dbReference>